<evidence type="ECO:0000256" key="5">
    <source>
        <dbReference type="SAM" id="MobiDB-lite"/>
    </source>
</evidence>
<dbReference type="Gene3D" id="3.30.559.10">
    <property type="entry name" value="Chloramphenicol acetyltransferase-like domain"/>
    <property type="match status" value="1"/>
</dbReference>
<dbReference type="PROSITE" id="PS51826">
    <property type="entry name" value="PSBD"/>
    <property type="match status" value="1"/>
</dbReference>
<dbReference type="SUPFAM" id="SSF51230">
    <property type="entry name" value="Single hybrid motif"/>
    <property type="match status" value="1"/>
</dbReference>
<dbReference type="EMBL" id="JANBPT010001235">
    <property type="protein sequence ID" value="KAJ1909251.1"/>
    <property type="molecule type" value="Genomic_DNA"/>
</dbReference>
<proteinExistence type="inferred from homology"/>
<dbReference type="InterPro" id="IPR036625">
    <property type="entry name" value="E3-bd_dom_sf"/>
</dbReference>
<dbReference type="InterPro" id="IPR000089">
    <property type="entry name" value="Biotin_lipoyl"/>
</dbReference>
<evidence type="ECO:0000256" key="4">
    <source>
        <dbReference type="RuleBase" id="RU003423"/>
    </source>
</evidence>
<dbReference type="InterPro" id="IPR004167">
    <property type="entry name" value="PSBD"/>
</dbReference>
<evidence type="ECO:0000256" key="1">
    <source>
        <dbReference type="ARBA" id="ARBA00007317"/>
    </source>
</evidence>
<comment type="similarity">
    <text evidence="1 4">Belongs to the 2-oxoacid dehydrogenase family.</text>
</comment>
<dbReference type="Gene3D" id="4.10.320.10">
    <property type="entry name" value="E3-binding domain"/>
    <property type="match status" value="1"/>
</dbReference>
<dbReference type="OrthoDB" id="537444at2759"/>
<evidence type="ECO:0000313" key="9">
    <source>
        <dbReference type="Proteomes" id="UP001150569"/>
    </source>
</evidence>
<feature type="region of interest" description="Disordered" evidence="5">
    <location>
        <begin position="118"/>
        <end position="159"/>
    </location>
</feature>
<name>A0A9W8DIL7_9FUNG</name>
<dbReference type="GO" id="GO:0045254">
    <property type="term" value="C:pyruvate dehydrogenase complex"/>
    <property type="evidence" value="ECO:0007669"/>
    <property type="project" value="InterPro"/>
</dbReference>
<keyword evidence="3" id="KW-0809">Transit peptide</keyword>
<comment type="cofactor">
    <cofactor evidence="4">
        <name>(R)-lipoate</name>
        <dbReference type="ChEBI" id="CHEBI:83088"/>
    </cofactor>
</comment>
<keyword evidence="2 4" id="KW-0450">Lipoyl</keyword>
<dbReference type="Gene3D" id="2.40.50.100">
    <property type="match status" value="1"/>
</dbReference>
<dbReference type="CDD" id="cd06849">
    <property type="entry name" value="lipoyl_domain"/>
    <property type="match status" value="1"/>
</dbReference>
<dbReference type="GO" id="GO:0006086">
    <property type="term" value="P:pyruvate decarboxylation to acetyl-CoA"/>
    <property type="evidence" value="ECO:0007669"/>
    <property type="project" value="InterPro"/>
</dbReference>
<keyword evidence="9" id="KW-1185">Reference proteome</keyword>
<dbReference type="PANTHER" id="PTHR23151">
    <property type="entry name" value="DIHYDROLIPOAMIDE ACETYL/SUCCINYL-TRANSFERASE-RELATED"/>
    <property type="match status" value="1"/>
</dbReference>
<dbReference type="InterPro" id="IPR003016">
    <property type="entry name" value="2-oxoA_DH_lipoyl-BS"/>
</dbReference>
<dbReference type="InterPro" id="IPR011053">
    <property type="entry name" value="Single_hybrid_motif"/>
</dbReference>
<dbReference type="PANTHER" id="PTHR23151:SF90">
    <property type="entry name" value="DIHYDROLIPOYLLYSINE-RESIDUE ACETYLTRANSFERASE COMPONENT OF PYRUVATE DEHYDROGENASE COMPLEX, MITOCHONDRIAL-RELATED"/>
    <property type="match status" value="1"/>
</dbReference>
<feature type="compositionally biased region" description="Polar residues" evidence="5">
    <location>
        <begin position="131"/>
        <end position="141"/>
    </location>
</feature>
<evidence type="ECO:0000313" key="8">
    <source>
        <dbReference type="EMBL" id="KAJ1909251.1"/>
    </source>
</evidence>
<accession>A0A9W8DIL7</accession>
<feature type="domain" description="Lipoyl-binding" evidence="6">
    <location>
        <begin position="35"/>
        <end position="111"/>
    </location>
</feature>
<reference evidence="8" key="1">
    <citation type="submission" date="2022-07" db="EMBL/GenBank/DDBJ databases">
        <title>Phylogenomic reconstructions and comparative analyses of Kickxellomycotina fungi.</title>
        <authorList>
            <person name="Reynolds N.K."/>
            <person name="Stajich J.E."/>
            <person name="Barry K."/>
            <person name="Grigoriev I.V."/>
            <person name="Crous P."/>
            <person name="Smith M.E."/>
        </authorList>
    </citation>
    <scope>NUCLEOTIDE SEQUENCE</scope>
    <source>
        <strain evidence="8">RSA 861</strain>
    </source>
</reference>
<protein>
    <recommendedName>
        <fullName evidence="4">Dihydrolipoamide acetyltransferase component of pyruvate dehydrogenase complex</fullName>
        <ecNumber evidence="4">2.3.1.-</ecNumber>
    </recommendedName>
</protein>
<dbReference type="SUPFAM" id="SSF52777">
    <property type="entry name" value="CoA-dependent acyltransferases"/>
    <property type="match status" value="2"/>
</dbReference>
<dbReference type="Proteomes" id="UP001150569">
    <property type="component" value="Unassembled WGS sequence"/>
</dbReference>
<feature type="compositionally biased region" description="Polar residues" evidence="5">
    <location>
        <begin position="209"/>
        <end position="248"/>
    </location>
</feature>
<evidence type="ECO:0000259" key="7">
    <source>
        <dbReference type="PROSITE" id="PS51826"/>
    </source>
</evidence>
<feature type="region of interest" description="Disordered" evidence="5">
    <location>
        <begin position="209"/>
        <end position="257"/>
    </location>
</feature>
<dbReference type="AlphaFoldDB" id="A0A9W8DIL7"/>
<dbReference type="EC" id="2.3.1.-" evidence="4"/>
<dbReference type="InterPro" id="IPR001078">
    <property type="entry name" value="2-oxoacid_DH_actylTfrase"/>
</dbReference>
<dbReference type="PROSITE" id="PS00189">
    <property type="entry name" value="LIPOYL"/>
    <property type="match status" value="1"/>
</dbReference>
<dbReference type="Pfam" id="PF00364">
    <property type="entry name" value="Biotin_lipoyl"/>
    <property type="match status" value="1"/>
</dbReference>
<dbReference type="GO" id="GO:0016746">
    <property type="term" value="F:acyltransferase activity"/>
    <property type="evidence" value="ECO:0007669"/>
    <property type="project" value="UniProtKB-KW"/>
</dbReference>
<evidence type="ECO:0000259" key="6">
    <source>
        <dbReference type="PROSITE" id="PS50968"/>
    </source>
</evidence>
<keyword evidence="4" id="KW-0808">Transferase</keyword>
<dbReference type="PROSITE" id="PS50968">
    <property type="entry name" value="BIOTINYL_LIPOYL"/>
    <property type="match status" value="1"/>
</dbReference>
<comment type="caution">
    <text evidence="8">The sequence shown here is derived from an EMBL/GenBank/DDBJ whole genome shotgun (WGS) entry which is preliminary data.</text>
</comment>
<sequence length="550" mass="57938">MFHHALNAAKPLTRVSRASPRYVRALSQSTTWRAATAFRMPAMSPTMTEGGITRWVKQEGDSFVPGDVILEIETDKAQMEVEAQEEGVLAKILVPANEGKVAVNAPIAVLAEEGDDLSNLEMPDLSGEESGASTAKANQESAARPAETAPTPDPKSAASIQKANLDLPLSPAVGHLLELYELKPAQIGQASGPKGRLLKGDVLRYLATQNITKPPSKQAPTPVTSGKSSDPARSSTAAGSPAKSSTPAASHGAPYTDIPLSNMRRIIASRLTESKATVPHSYIKQDLTMDKLLQLRQHLKATSDVRVSVNDFIIRAAALALRDTPEANVRFNPDASTNEVATQQPTVDISVAVATPAGLITPIIKHADQKGIATISAEMKALAERARLNKLKPDEYQGGTFSISNLGMFGVNDFTAVINPPQACILAVGGTRQVASPAAQAKVTDDTLDYLISGKATAPAPAVPAAPIESGTSTTPTPIVASSTPVDLIDILAGKAPLPSPALPASADLSVKNLMTVSLSIDERAVDAVSATKFLQRLKYYVDQPERMLL</sequence>
<dbReference type="InterPro" id="IPR023213">
    <property type="entry name" value="CAT-like_dom_sf"/>
</dbReference>
<evidence type="ECO:0000256" key="2">
    <source>
        <dbReference type="ARBA" id="ARBA00022823"/>
    </source>
</evidence>
<keyword evidence="4" id="KW-0012">Acyltransferase</keyword>
<dbReference type="InterPro" id="IPR045257">
    <property type="entry name" value="E2/Pdx1"/>
</dbReference>
<gene>
    <name evidence="8" type="ORF">IWQ60_011269</name>
</gene>
<dbReference type="Pfam" id="PF00198">
    <property type="entry name" value="2-oxoacid_dh"/>
    <property type="match status" value="2"/>
</dbReference>
<dbReference type="FunFam" id="2.40.50.100:FF:000010">
    <property type="entry name" value="Acetyltransferase component of pyruvate dehydrogenase complex"/>
    <property type="match status" value="1"/>
</dbReference>
<feature type="domain" description="Peripheral subunit-binding (PSBD)" evidence="7">
    <location>
        <begin position="168"/>
        <end position="206"/>
    </location>
</feature>
<evidence type="ECO:0000256" key="3">
    <source>
        <dbReference type="ARBA" id="ARBA00022946"/>
    </source>
</evidence>
<organism evidence="8 9">
    <name type="scientific">Tieghemiomyces parasiticus</name>
    <dbReference type="NCBI Taxonomy" id="78921"/>
    <lineage>
        <taxon>Eukaryota</taxon>
        <taxon>Fungi</taxon>
        <taxon>Fungi incertae sedis</taxon>
        <taxon>Zoopagomycota</taxon>
        <taxon>Kickxellomycotina</taxon>
        <taxon>Dimargaritomycetes</taxon>
        <taxon>Dimargaritales</taxon>
        <taxon>Dimargaritaceae</taxon>
        <taxon>Tieghemiomyces</taxon>
    </lineage>
</organism>